<dbReference type="EMBL" id="JADJMS010000034">
    <property type="protein sequence ID" value="MBK7416163.1"/>
    <property type="molecule type" value="Genomic_DNA"/>
</dbReference>
<accession>A0A935MRM5</accession>
<dbReference type="AlphaFoldDB" id="A0A935MRM5"/>
<proteinExistence type="predicted"/>
<evidence type="ECO:0000313" key="1">
    <source>
        <dbReference type="EMBL" id="MBK7416163.1"/>
    </source>
</evidence>
<reference evidence="1 2" key="1">
    <citation type="submission" date="2020-10" db="EMBL/GenBank/DDBJ databases">
        <title>Connecting structure to function with the recovery of over 1000 high-quality activated sludge metagenome-assembled genomes encoding full-length rRNA genes using long-read sequencing.</title>
        <authorList>
            <person name="Singleton C.M."/>
            <person name="Petriglieri F."/>
            <person name="Kristensen J.M."/>
            <person name="Kirkegaard R.H."/>
            <person name="Michaelsen T.Y."/>
            <person name="Andersen M.H."/>
            <person name="Karst S.M."/>
            <person name="Dueholm M.S."/>
            <person name="Nielsen P.H."/>
            <person name="Albertsen M."/>
        </authorList>
    </citation>
    <scope>NUCLEOTIDE SEQUENCE [LARGE SCALE GENOMIC DNA]</scope>
    <source>
        <strain evidence="1">EsbW_18-Q3-R4-48_BATAC.463</strain>
    </source>
</reference>
<sequence length="48" mass="5065">TLSDLEVARGVVYMANAGGGKFADPSAEDAARWRAKADKKKRKAAKTG</sequence>
<protein>
    <submittedName>
        <fullName evidence="1">Cytochrome c5 family protein</fullName>
    </submittedName>
</protein>
<name>A0A935MRM5_9RHOO</name>
<gene>
    <name evidence="1" type="ORF">IPJ38_14695</name>
</gene>
<comment type="caution">
    <text evidence="1">The sequence shown here is derived from an EMBL/GenBank/DDBJ whole genome shotgun (WGS) entry which is preliminary data.</text>
</comment>
<feature type="non-terminal residue" evidence="1">
    <location>
        <position position="1"/>
    </location>
</feature>
<evidence type="ECO:0000313" key="2">
    <source>
        <dbReference type="Proteomes" id="UP000739411"/>
    </source>
</evidence>
<organism evidence="1 2">
    <name type="scientific">Candidatus Dechloromonas phosphorivorans</name>
    <dbReference type="NCBI Taxonomy" id="2899244"/>
    <lineage>
        <taxon>Bacteria</taxon>
        <taxon>Pseudomonadati</taxon>
        <taxon>Pseudomonadota</taxon>
        <taxon>Betaproteobacteria</taxon>
        <taxon>Rhodocyclales</taxon>
        <taxon>Azonexaceae</taxon>
        <taxon>Dechloromonas</taxon>
    </lineage>
</organism>
<dbReference type="Proteomes" id="UP000739411">
    <property type="component" value="Unassembled WGS sequence"/>
</dbReference>